<sequence length="318" mass="34120">MIPNRAASRSVPLAVLALSLAGCGEPKAPPPPDFEQERAWASLVQQVSFGPRYPGGRGAGRQAEWLMDELKFRADTVYEQKFMGPGEGGRPVPMSNVLARFRPELKDRVLLVAYRDTRRHAEGSMEQLDRRFPTPGANLNASGVAVLMELTQLFRQQPPPIGVDLLLADGDGVSREADFAGTRHFLASMPGYRPRYAILVQAVGDREAVIPRDSLSVAGAAEATGRVWAAAKALHYDSVFVDAVAKPVENAAGVLAAAGIPVVVVADREYGPGNVRWHSIDDKVEYVSRETLGLVGRVLAAALYAEAPAEGSAGEKGR</sequence>
<reference evidence="2 3" key="1">
    <citation type="submission" date="2020-08" db="EMBL/GenBank/DDBJ databases">
        <title>Genomic Encyclopedia of Type Strains, Phase IV (KMG-IV): sequencing the most valuable type-strain genomes for metagenomic binning, comparative biology and taxonomic classification.</title>
        <authorList>
            <person name="Goeker M."/>
        </authorList>
    </citation>
    <scope>NUCLEOTIDE SEQUENCE [LARGE SCALE GENOMIC DNA]</scope>
    <source>
        <strain evidence="2 3">DSM 29007</strain>
    </source>
</reference>
<dbReference type="InterPro" id="IPR007484">
    <property type="entry name" value="Peptidase_M28"/>
</dbReference>
<evidence type="ECO:0000313" key="2">
    <source>
        <dbReference type="EMBL" id="MBB6071872.1"/>
    </source>
</evidence>
<dbReference type="Pfam" id="PF04389">
    <property type="entry name" value="Peptidase_M28"/>
    <property type="match status" value="1"/>
</dbReference>
<dbReference type="Gene3D" id="3.40.630.10">
    <property type="entry name" value="Zn peptidases"/>
    <property type="match status" value="1"/>
</dbReference>
<protein>
    <recommendedName>
        <fullName evidence="1">Peptidase M28 domain-containing protein</fullName>
    </recommendedName>
</protein>
<dbReference type="RefSeq" id="WP_170035322.1">
    <property type="nucleotide sequence ID" value="NZ_JABDTL010000001.1"/>
</dbReference>
<dbReference type="PROSITE" id="PS51257">
    <property type="entry name" value="PROKAR_LIPOPROTEIN"/>
    <property type="match status" value="1"/>
</dbReference>
<evidence type="ECO:0000313" key="3">
    <source>
        <dbReference type="Proteomes" id="UP000582837"/>
    </source>
</evidence>
<gene>
    <name evidence="2" type="ORF">HNQ61_003532</name>
</gene>
<dbReference type="SUPFAM" id="SSF53187">
    <property type="entry name" value="Zn-dependent exopeptidases"/>
    <property type="match status" value="1"/>
</dbReference>
<dbReference type="AlphaFoldDB" id="A0A841H1K9"/>
<keyword evidence="3" id="KW-1185">Reference proteome</keyword>
<feature type="domain" description="Peptidase M28" evidence="1">
    <location>
        <begin position="96"/>
        <end position="301"/>
    </location>
</feature>
<comment type="caution">
    <text evidence="2">The sequence shown here is derived from an EMBL/GenBank/DDBJ whole genome shotgun (WGS) entry which is preliminary data.</text>
</comment>
<dbReference type="EMBL" id="JACHIA010000011">
    <property type="protein sequence ID" value="MBB6071872.1"/>
    <property type="molecule type" value="Genomic_DNA"/>
</dbReference>
<proteinExistence type="predicted"/>
<organism evidence="2 3">
    <name type="scientific">Longimicrobium terrae</name>
    <dbReference type="NCBI Taxonomy" id="1639882"/>
    <lineage>
        <taxon>Bacteria</taxon>
        <taxon>Pseudomonadati</taxon>
        <taxon>Gemmatimonadota</taxon>
        <taxon>Longimicrobiia</taxon>
        <taxon>Longimicrobiales</taxon>
        <taxon>Longimicrobiaceae</taxon>
        <taxon>Longimicrobium</taxon>
    </lineage>
</organism>
<evidence type="ECO:0000259" key="1">
    <source>
        <dbReference type="Pfam" id="PF04389"/>
    </source>
</evidence>
<dbReference type="Proteomes" id="UP000582837">
    <property type="component" value="Unassembled WGS sequence"/>
</dbReference>
<name>A0A841H1K9_9BACT</name>
<accession>A0A841H1K9</accession>